<dbReference type="OrthoDB" id="3763539at2759"/>
<keyword evidence="3" id="KW-1185">Reference proteome</keyword>
<reference evidence="2 3" key="1">
    <citation type="submission" date="2016-07" db="EMBL/GenBank/DDBJ databases">
        <title>Pervasive Adenine N6-methylation of Active Genes in Fungi.</title>
        <authorList>
            <consortium name="DOE Joint Genome Institute"/>
            <person name="Mondo S.J."/>
            <person name="Dannebaum R.O."/>
            <person name="Kuo R.C."/>
            <person name="Labutti K."/>
            <person name="Haridas S."/>
            <person name="Kuo A."/>
            <person name="Salamov A."/>
            <person name="Ahrendt S.R."/>
            <person name="Lipzen A."/>
            <person name="Sullivan W."/>
            <person name="Andreopoulos W.B."/>
            <person name="Clum A."/>
            <person name="Lindquist E."/>
            <person name="Daum C."/>
            <person name="Ramamoorthy G.K."/>
            <person name="Gryganskyi A."/>
            <person name="Culley D."/>
            <person name="Magnuson J.K."/>
            <person name="James T.Y."/>
            <person name="O'Malley M.A."/>
            <person name="Stajich J.E."/>
            <person name="Spatafora J.W."/>
            <person name="Visel A."/>
            <person name="Grigoriev I.V."/>
        </authorList>
    </citation>
    <scope>NUCLEOTIDE SEQUENCE [LARGE SCALE GENOMIC DNA]</scope>
    <source>
        <strain evidence="2 3">CBS 115471</strain>
    </source>
</reference>
<comment type="caution">
    <text evidence="2">The sequence shown here is derived from an EMBL/GenBank/DDBJ whole genome shotgun (WGS) entry which is preliminary data.</text>
</comment>
<evidence type="ECO:0000256" key="1">
    <source>
        <dbReference type="SAM" id="SignalP"/>
    </source>
</evidence>
<sequence length="173" mass="18715">MQLTLAILSLPLLLTQAAPAHPALSLTTRQTDPCAPSSYTITNYQYISSPSGARIYFNFHSHFPNPSIITDASMTAGATCDTNASNGVIPNENECSTGRNNFFFDLAGPPKDANFQLIHTWMCNGKQWMSSTHHKMDNIFCSTGDDGAIQCNAPTNGFAPENARPICSTPTHC</sequence>
<proteinExistence type="predicted"/>
<feature type="chain" id="PRO_5012260039" description="AA1-like domain-containing protein" evidence="1">
    <location>
        <begin position="18"/>
        <end position="173"/>
    </location>
</feature>
<organism evidence="2 3">
    <name type="scientific">Clohesyomyces aquaticus</name>
    <dbReference type="NCBI Taxonomy" id="1231657"/>
    <lineage>
        <taxon>Eukaryota</taxon>
        <taxon>Fungi</taxon>
        <taxon>Dikarya</taxon>
        <taxon>Ascomycota</taxon>
        <taxon>Pezizomycotina</taxon>
        <taxon>Dothideomycetes</taxon>
        <taxon>Pleosporomycetidae</taxon>
        <taxon>Pleosporales</taxon>
        <taxon>Lindgomycetaceae</taxon>
        <taxon>Clohesyomyces</taxon>
    </lineage>
</organism>
<accession>A0A1Y1ZNJ4</accession>
<feature type="signal peptide" evidence="1">
    <location>
        <begin position="1"/>
        <end position="17"/>
    </location>
</feature>
<name>A0A1Y1ZNJ4_9PLEO</name>
<keyword evidence="1" id="KW-0732">Signal</keyword>
<evidence type="ECO:0000313" key="2">
    <source>
        <dbReference type="EMBL" id="ORY11823.1"/>
    </source>
</evidence>
<dbReference type="EMBL" id="MCFA01000057">
    <property type="protein sequence ID" value="ORY11823.1"/>
    <property type="molecule type" value="Genomic_DNA"/>
</dbReference>
<evidence type="ECO:0000313" key="3">
    <source>
        <dbReference type="Proteomes" id="UP000193144"/>
    </source>
</evidence>
<dbReference type="AlphaFoldDB" id="A0A1Y1ZNJ4"/>
<evidence type="ECO:0008006" key="4">
    <source>
        <dbReference type="Google" id="ProtNLM"/>
    </source>
</evidence>
<dbReference type="Proteomes" id="UP000193144">
    <property type="component" value="Unassembled WGS sequence"/>
</dbReference>
<protein>
    <recommendedName>
        <fullName evidence="4">AA1-like domain-containing protein</fullName>
    </recommendedName>
</protein>
<gene>
    <name evidence="2" type="ORF">BCR34DRAFT_483656</name>
</gene>